<sequence length="80" mass="8456">MATRIVVYPLTEGGGRRVRANGEILGRARSLGELLEFLRRPAAGLQDATAVQALGERMENFTAHAAGRGLGTVSPLALEP</sequence>
<dbReference type="RefSeq" id="WP_311614828.1">
    <property type="nucleotide sequence ID" value="NZ_JAVREV010000001.1"/>
</dbReference>
<evidence type="ECO:0000313" key="1">
    <source>
        <dbReference type="EMBL" id="MDT0441225.1"/>
    </source>
</evidence>
<gene>
    <name evidence="1" type="ORF">RM779_01235</name>
</gene>
<reference evidence="2" key="1">
    <citation type="submission" date="2023-07" db="EMBL/GenBank/DDBJ databases">
        <title>30 novel species of actinomycetes from the DSMZ collection.</title>
        <authorList>
            <person name="Nouioui I."/>
        </authorList>
    </citation>
    <scope>NUCLEOTIDE SEQUENCE [LARGE SCALE GENOMIC DNA]</scope>
    <source>
        <strain evidence="2">DSM 41886</strain>
    </source>
</reference>
<proteinExistence type="predicted"/>
<dbReference type="Proteomes" id="UP001183615">
    <property type="component" value="Unassembled WGS sequence"/>
</dbReference>
<dbReference type="EMBL" id="JAVREV010000001">
    <property type="protein sequence ID" value="MDT0441225.1"/>
    <property type="molecule type" value="Genomic_DNA"/>
</dbReference>
<protein>
    <submittedName>
        <fullName evidence="1">Uncharacterized protein</fullName>
    </submittedName>
</protein>
<keyword evidence="2" id="KW-1185">Reference proteome</keyword>
<accession>A0ABU2S0X9</accession>
<evidence type="ECO:0000313" key="2">
    <source>
        <dbReference type="Proteomes" id="UP001183615"/>
    </source>
</evidence>
<organism evidence="1 2">
    <name type="scientific">Streptomyces johnsoniae</name>
    <dbReference type="NCBI Taxonomy" id="3075532"/>
    <lineage>
        <taxon>Bacteria</taxon>
        <taxon>Bacillati</taxon>
        <taxon>Actinomycetota</taxon>
        <taxon>Actinomycetes</taxon>
        <taxon>Kitasatosporales</taxon>
        <taxon>Streptomycetaceae</taxon>
        <taxon>Streptomyces</taxon>
    </lineage>
</organism>
<name>A0ABU2S0X9_9ACTN</name>
<comment type="caution">
    <text evidence="1">The sequence shown here is derived from an EMBL/GenBank/DDBJ whole genome shotgun (WGS) entry which is preliminary data.</text>
</comment>